<protein>
    <submittedName>
        <fullName evidence="1">Uncharacterized protein</fullName>
    </submittedName>
</protein>
<evidence type="ECO:0000313" key="2">
    <source>
        <dbReference type="Proteomes" id="UP000029646"/>
    </source>
</evidence>
<organism evidence="1 2">
    <name type="scientific">Jejuia pallidilutea</name>
    <dbReference type="NCBI Taxonomy" id="504487"/>
    <lineage>
        <taxon>Bacteria</taxon>
        <taxon>Pseudomonadati</taxon>
        <taxon>Bacteroidota</taxon>
        <taxon>Flavobacteriia</taxon>
        <taxon>Flavobacteriales</taxon>
        <taxon>Flavobacteriaceae</taxon>
        <taxon>Jejuia</taxon>
    </lineage>
</organism>
<name>A0A090W405_9FLAO</name>
<gene>
    <name evidence="1" type="ORF">JCM19302_2764</name>
</gene>
<comment type="caution">
    <text evidence="1">The sequence shown here is derived from an EMBL/GenBank/DDBJ whole genome shotgun (WGS) entry which is preliminary data.</text>
</comment>
<dbReference type="AlphaFoldDB" id="A0A090W405"/>
<accession>A0A090W405</accession>
<dbReference type="EMBL" id="BBNS01000004">
    <property type="protein sequence ID" value="GAL70189.1"/>
    <property type="molecule type" value="Genomic_DNA"/>
</dbReference>
<sequence length="75" mass="8741">MQSHNTSKFNTYTSKYRPWVLKAVFEAGITRGDAEKIERFVKKQKSRALLLKLIDEKFVPNGKLAQLVRVPQVRH</sequence>
<proteinExistence type="predicted"/>
<evidence type="ECO:0000313" key="1">
    <source>
        <dbReference type="EMBL" id="GAL70189.1"/>
    </source>
</evidence>
<reference evidence="1 2" key="1">
    <citation type="journal article" date="2014" name="Genome Announc.">
        <title>Draft Genome Sequence of Marine Flavobacterium Jejuia pallidilutea Strain 11shimoA1 and Pigmentation Mutants.</title>
        <authorList>
            <person name="Takatani N."/>
            <person name="Nakanishi M."/>
            <person name="Meirelles P."/>
            <person name="Mino S."/>
            <person name="Suda W."/>
            <person name="Oshima K."/>
            <person name="Hattori M."/>
            <person name="Ohkuma M."/>
            <person name="Hosokawa M."/>
            <person name="Miyashita K."/>
            <person name="Thompson F.L."/>
            <person name="Niwa A."/>
            <person name="Sawabe T."/>
            <person name="Sawabe T."/>
        </authorList>
    </citation>
    <scope>NUCLEOTIDE SEQUENCE [LARGE SCALE GENOMIC DNA]</scope>
    <source>
        <strain evidence="2">JCM19302</strain>
    </source>
</reference>
<dbReference type="Proteomes" id="UP000029646">
    <property type="component" value="Unassembled WGS sequence"/>
</dbReference>
<dbReference type="InterPro" id="IPR035901">
    <property type="entry name" value="GIY-YIG_endonuc_sf"/>
</dbReference>
<dbReference type="Gene3D" id="3.40.1440.10">
    <property type="entry name" value="GIY-YIG endonuclease"/>
    <property type="match status" value="1"/>
</dbReference>